<evidence type="ECO:0008006" key="3">
    <source>
        <dbReference type="Google" id="ProtNLM"/>
    </source>
</evidence>
<evidence type="ECO:0000313" key="1">
    <source>
        <dbReference type="EMBL" id="BBO67404.1"/>
    </source>
</evidence>
<dbReference type="Proteomes" id="UP000427906">
    <property type="component" value="Chromosome"/>
</dbReference>
<reference evidence="1 2" key="1">
    <citation type="submission" date="2019-11" db="EMBL/GenBank/DDBJ databases">
        <title>Comparative genomics of hydrocarbon-degrading Desulfosarcina strains.</title>
        <authorList>
            <person name="Watanabe M."/>
            <person name="Kojima H."/>
            <person name="Fukui M."/>
        </authorList>
    </citation>
    <scope>NUCLEOTIDE SEQUENCE [LARGE SCALE GENOMIC DNA]</scope>
    <source>
        <strain evidence="1 2">PL12</strain>
    </source>
</reference>
<dbReference type="KEGG" id="dalk:DSCA_13340"/>
<gene>
    <name evidence="1" type="ORF">DSCA_13340</name>
</gene>
<protein>
    <recommendedName>
        <fullName evidence="3">N-acetyltransferase</fullName>
    </recommendedName>
</protein>
<name>A0A5K7YM21_9BACT</name>
<keyword evidence="2" id="KW-1185">Reference proteome</keyword>
<accession>A0A5K7YM21</accession>
<evidence type="ECO:0000313" key="2">
    <source>
        <dbReference type="Proteomes" id="UP000427906"/>
    </source>
</evidence>
<sequence length="211" mass="24253">MSDPIQKEIVRSTPAGTITLRSFCTPEEIRSYRFDSQFGTHAQYKSIYTRRDTLEKHAGKADANVVVALRARDQIVGFGVFSHPAADERWTELGPGMMMEIRAVEVSRRLRAFKLAGDLVRLMLDHPRIEQMIAYMVGYSWTWDLDGSGLNAQQYRNLLIRLFSPHGFVELQTNEPNICLKPENLFMGRVGREVSDQVRKDFKWLRFGVTP</sequence>
<proteinExistence type="predicted"/>
<dbReference type="OrthoDB" id="5416633at2"/>
<dbReference type="AlphaFoldDB" id="A0A5K7YM21"/>
<dbReference type="Gene3D" id="3.40.630.30">
    <property type="match status" value="1"/>
</dbReference>
<dbReference type="EMBL" id="AP021874">
    <property type="protein sequence ID" value="BBO67404.1"/>
    <property type="molecule type" value="Genomic_DNA"/>
</dbReference>
<organism evidence="1 2">
    <name type="scientific">Desulfosarcina alkanivorans</name>
    <dbReference type="NCBI Taxonomy" id="571177"/>
    <lineage>
        <taxon>Bacteria</taxon>
        <taxon>Pseudomonadati</taxon>
        <taxon>Thermodesulfobacteriota</taxon>
        <taxon>Desulfobacteria</taxon>
        <taxon>Desulfobacterales</taxon>
        <taxon>Desulfosarcinaceae</taxon>
        <taxon>Desulfosarcina</taxon>
    </lineage>
</organism>
<dbReference type="RefSeq" id="WP_155315668.1">
    <property type="nucleotide sequence ID" value="NZ_AP021874.1"/>
</dbReference>